<evidence type="ECO:0000256" key="1">
    <source>
        <dbReference type="ARBA" id="ARBA00004651"/>
    </source>
</evidence>
<feature type="transmembrane region" description="Helical" evidence="18">
    <location>
        <begin position="36"/>
        <end position="58"/>
    </location>
</feature>
<keyword evidence="7" id="KW-0653">Protein transport</keyword>
<evidence type="ECO:0000313" key="20">
    <source>
        <dbReference type="EMBL" id="MBB3099765.1"/>
    </source>
</evidence>
<dbReference type="PANTHER" id="PTHR12428">
    <property type="entry name" value="OXA1"/>
    <property type="match status" value="1"/>
</dbReference>
<evidence type="ECO:0000256" key="11">
    <source>
        <dbReference type="ARBA" id="ARBA00025034"/>
    </source>
</evidence>
<dbReference type="PANTHER" id="PTHR12428:SF65">
    <property type="entry name" value="CYTOCHROME C OXIDASE ASSEMBLY PROTEIN COX18, MITOCHONDRIAL"/>
    <property type="match status" value="1"/>
</dbReference>
<evidence type="ECO:0000256" key="18">
    <source>
        <dbReference type="SAM" id="Phobius"/>
    </source>
</evidence>
<evidence type="ECO:0000256" key="17">
    <source>
        <dbReference type="SAM" id="MobiDB-lite"/>
    </source>
</evidence>
<name>A0A7W5AP90_9ACTN</name>
<dbReference type="GO" id="GO:0015031">
    <property type="term" value="P:protein transport"/>
    <property type="evidence" value="ECO:0007669"/>
    <property type="project" value="UniProtKB-KW"/>
</dbReference>
<gene>
    <name evidence="20" type="ORF">FHR83_007474</name>
</gene>
<evidence type="ECO:0000256" key="13">
    <source>
        <dbReference type="ARBA" id="ARBA00031538"/>
    </source>
</evidence>
<proteinExistence type="inferred from homology"/>
<reference evidence="20 21" key="1">
    <citation type="submission" date="2020-08" db="EMBL/GenBank/DDBJ databases">
        <title>Genomic Encyclopedia of Type Strains, Phase III (KMG-III): the genomes of soil and plant-associated and newly described type strains.</title>
        <authorList>
            <person name="Whitman W."/>
        </authorList>
    </citation>
    <scope>NUCLEOTIDE SEQUENCE [LARGE SCALE GENOMIC DNA]</scope>
    <source>
        <strain evidence="20 21">CECT 3287</strain>
    </source>
</reference>
<feature type="transmembrane region" description="Helical" evidence="18">
    <location>
        <begin position="180"/>
        <end position="199"/>
    </location>
</feature>
<dbReference type="EMBL" id="JACHXF010000020">
    <property type="protein sequence ID" value="MBB3099765.1"/>
    <property type="molecule type" value="Genomic_DNA"/>
</dbReference>
<evidence type="ECO:0000256" key="8">
    <source>
        <dbReference type="ARBA" id="ARBA00022989"/>
    </source>
</evidence>
<dbReference type="InterPro" id="IPR001708">
    <property type="entry name" value="YidC/ALB3/OXA1/COX18"/>
</dbReference>
<dbReference type="Pfam" id="PF02096">
    <property type="entry name" value="60KD_IMP"/>
    <property type="match status" value="1"/>
</dbReference>
<evidence type="ECO:0000256" key="12">
    <source>
        <dbReference type="ARBA" id="ARBA00026028"/>
    </source>
</evidence>
<feature type="domain" description="Membrane insertase YidC/Oxa/ALB C-terminal" evidence="19">
    <location>
        <begin position="38"/>
        <end position="258"/>
    </location>
</feature>
<evidence type="ECO:0000256" key="3">
    <source>
        <dbReference type="ARBA" id="ARBA00015325"/>
    </source>
</evidence>
<organism evidence="20 21">
    <name type="scientific">Actinoplanes campanulatus</name>
    <dbReference type="NCBI Taxonomy" id="113559"/>
    <lineage>
        <taxon>Bacteria</taxon>
        <taxon>Bacillati</taxon>
        <taxon>Actinomycetota</taxon>
        <taxon>Actinomycetes</taxon>
        <taxon>Micromonosporales</taxon>
        <taxon>Micromonosporaceae</taxon>
        <taxon>Actinoplanes</taxon>
    </lineage>
</organism>
<dbReference type="NCBIfam" id="TIGR03592">
    <property type="entry name" value="yidC_oxa1_cterm"/>
    <property type="match status" value="1"/>
</dbReference>
<feature type="region of interest" description="Disordered" evidence="17">
    <location>
        <begin position="268"/>
        <end position="340"/>
    </location>
</feature>
<evidence type="ECO:0000256" key="16">
    <source>
        <dbReference type="RuleBase" id="RU003945"/>
    </source>
</evidence>
<dbReference type="AlphaFoldDB" id="A0A7W5AP90"/>
<dbReference type="GO" id="GO:0005886">
    <property type="term" value="C:plasma membrane"/>
    <property type="evidence" value="ECO:0007669"/>
    <property type="project" value="UniProtKB-SubCell"/>
</dbReference>
<keyword evidence="4" id="KW-0813">Transport</keyword>
<dbReference type="GO" id="GO:0032977">
    <property type="term" value="F:membrane insertase activity"/>
    <property type="evidence" value="ECO:0007669"/>
    <property type="project" value="InterPro"/>
</dbReference>
<evidence type="ECO:0000256" key="10">
    <source>
        <dbReference type="ARBA" id="ARBA00023186"/>
    </source>
</evidence>
<protein>
    <recommendedName>
        <fullName evidence="3">Membrane protein insertase YidC</fullName>
    </recommendedName>
    <alternativeName>
        <fullName evidence="15">Foldase YidC</fullName>
    </alternativeName>
    <alternativeName>
        <fullName evidence="14">Membrane integrase YidC</fullName>
    </alternativeName>
    <alternativeName>
        <fullName evidence="13">Membrane protein YidC</fullName>
    </alternativeName>
</protein>
<dbReference type="RefSeq" id="WP_183225838.1">
    <property type="nucleotide sequence ID" value="NZ_BMPW01000010.1"/>
</dbReference>
<keyword evidence="6 16" id="KW-0812">Transmembrane</keyword>
<comment type="caution">
    <text evidence="20">The sequence shown here is derived from an EMBL/GenBank/DDBJ whole genome shotgun (WGS) entry which is preliminary data.</text>
</comment>
<evidence type="ECO:0000256" key="9">
    <source>
        <dbReference type="ARBA" id="ARBA00023136"/>
    </source>
</evidence>
<evidence type="ECO:0000256" key="5">
    <source>
        <dbReference type="ARBA" id="ARBA00022475"/>
    </source>
</evidence>
<keyword evidence="5" id="KW-1003">Cell membrane</keyword>
<keyword evidence="9 18" id="KW-0472">Membrane</keyword>
<evidence type="ECO:0000313" key="21">
    <source>
        <dbReference type="Proteomes" id="UP000590749"/>
    </source>
</evidence>
<evidence type="ECO:0000256" key="14">
    <source>
        <dbReference type="ARBA" id="ARBA00033245"/>
    </source>
</evidence>
<accession>A0A7W5AP90</accession>
<evidence type="ECO:0000256" key="4">
    <source>
        <dbReference type="ARBA" id="ARBA00022448"/>
    </source>
</evidence>
<comment type="subcellular location">
    <subcellularLocation>
        <location evidence="1">Cell membrane</location>
        <topology evidence="1">Multi-pass membrane protein</topology>
    </subcellularLocation>
    <subcellularLocation>
        <location evidence="16">Membrane</location>
        <topology evidence="16">Multi-pass membrane protein</topology>
    </subcellularLocation>
</comment>
<sequence length="340" mass="37603">MSLDPIYYAISWILLRWHSFWDAIGIPEDRVIGTNWAWILAIFCLVVTLRVILFPVFVKQIKSQRAMQALQPKVKALQEKHKGDRETLQKEMMELYRTEKANPLMGCLPMFLQIPVFFGLFHVLQHLDPNISDANKQLYGWPLDQFNSAAHAHLFNAPISAKFGSSAAELSVLGADGTTVKIVAGILVLVMMATTFLTQRQMILKTGWAEDPQQLMIQRLMLYGIPFSLLISGALFPIGVVIYWVTNNLFTLAQQQWVLRKFPPPQMANKGGSAGRVAPGTKVSGGKNLVQPARTGGLFGRKNTPEPASPVVDTKALAPKPGAKPVNPKKGARPANKPKG</sequence>
<evidence type="ECO:0000259" key="19">
    <source>
        <dbReference type="Pfam" id="PF02096"/>
    </source>
</evidence>
<keyword evidence="10" id="KW-0143">Chaperone</keyword>
<comment type="subunit">
    <text evidence="12">Interacts with the Sec translocase complex via SecD. Specifically interacts with transmembrane segments of nascent integral membrane proteins during membrane integration.</text>
</comment>
<dbReference type="InterPro" id="IPR047196">
    <property type="entry name" value="YidC_ALB_C"/>
</dbReference>
<feature type="transmembrane region" description="Helical" evidence="18">
    <location>
        <begin position="220"/>
        <end position="245"/>
    </location>
</feature>
<comment type="function">
    <text evidence="11">Required for the insertion and/or proper folding and/or complex formation of integral membrane proteins into the membrane. Involved in integration of membrane proteins that insert both dependently and independently of the Sec translocase complex, as well as at least some lipoproteins. Aids folding of multispanning membrane proteins.</text>
</comment>
<dbReference type="InterPro" id="IPR028055">
    <property type="entry name" value="YidC/Oxa/ALB_C"/>
</dbReference>
<evidence type="ECO:0000256" key="2">
    <source>
        <dbReference type="ARBA" id="ARBA00010527"/>
    </source>
</evidence>
<dbReference type="Proteomes" id="UP000590749">
    <property type="component" value="Unassembled WGS sequence"/>
</dbReference>
<comment type="similarity">
    <text evidence="2">Belongs to the OXA1/ALB3/YidC family. Type 1 subfamily.</text>
</comment>
<evidence type="ECO:0000256" key="7">
    <source>
        <dbReference type="ARBA" id="ARBA00022927"/>
    </source>
</evidence>
<evidence type="ECO:0000256" key="15">
    <source>
        <dbReference type="ARBA" id="ARBA00033342"/>
    </source>
</evidence>
<evidence type="ECO:0000256" key="6">
    <source>
        <dbReference type="ARBA" id="ARBA00022692"/>
    </source>
</evidence>
<feature type="compositionally biased region" description="Basic residues" evidence="17">
    <location>
        <begin position="330"/>
        <end position="340"/>
    </location>
</feature>
<feature type="transmembrane region" description="Helical" evidence="18">
    <location>
        <begin position="103"/>
        <end position="124"/>
    </location>
</feature>
<keyword evidence="21" id="KW-1185">Reference proteome</keyword>
<keyword evidence="8 18" id="KW-1133">Transmembrane helix</keyword>
<dbReference type="GO" id="GO:0051205">
    <property type="term" value="P:protein insertion into membrane"/>
    <property type="evidence" value="ECO:0007669"/>
    <property type="project" value="TreeGrafter"/>
</dbReference>
<dbReference type="CDD" id="cd20070">
    <property type="entry name" value="5TM_YidC_Alb3"/>
    <property type="match status" value="1"/>
</dbReference>